<dbReference type="InterPro" id="IPR029050">
    <property type="entry name" value="Immunoprotect_excell_Ig-like"/>
</dbReference>
<dbReference type="Pfam" id="PF11611">
    <property type="entry name" value="DUF4352"/>
    <property type="match status" value="1"/>
</dbReference>
<dbReference type="AlphaFoldDB" id="A0A174M4F4"/>
<sequence>MMKKLENEVLLSRRAALGAFATVALGTAGLLAGCGSDKATVTEDAGDGDKKEETKKEEQSTTDLAVGATVTTAAGLSVVVDSVQPGLTNYDGSTMTGIHVTYVNNGDEGADYNIYDWKGEDANGAQQNQGYYSEGSDELQSGTLAAGGSVAGNIYFDGDIKKALYFANVFDKSATASWVLA</sequence>
<evidence type="ECO:0000256" key="2">
    <source>
        <dbReference type="SAM" id="MobiDB-lite"/>
    </source>
</evidence>
<feature type="compositionally biased region" description="Basic and acidic residues" evidence="2">
    <location>
        <begin position="47"/>
        <end position="59"/>
    </location>
</feature>
<gene>
    <name evidence="4" type="ORF">ERS852514_01608</name>
</gene>
<evidence type="ECO:0000313" key="4">
    <source>
        <dbReference type="EMBL" id="CUP28920.1"/>
    </source>
</evidence>
<dbReference type="PROSITE" id="PS51257">
    <property type="entry name" value="PROKAR_LIPOPROTEIN"/>
    <property type="match status" value="1"/>
</dbReference>
<dbReference type="Gene3D" id="2.60.40.1240">
    <property type="match status" value="1"/>
</dbReference>
<evidence type="ECO:0000256" key="1">
    <source>
        <dbReference type="ARBA" id="ARBA00022729"/>
    </source>
</evidence>
<organism evidence="4 5">
    <name type="scientific">Collinsella aerofaciens</name>
    <dbReference type="NCBI Taxonomy" id="74426"/>
    <lineage>
        <taxon>Bacteria</taxon>
        <taxon>Bacillati</taxon>
        <taxon>Actinomycetota</taxon>
        <taxon>Coriobacteriia</taxon>
        <taxon>Coriobacteriales</taxon>
        <taxon>Coriobacteriaceae</taxon>
        <taxon>Collinsella</taxon>
    </lineage>
</organism>
<feature type="domain" description="DUF4352" evidence="3">
    <location>
        <begin position="72"/>
        <end position="162"/>
    </location>
</feature>
<evidence type="ECO:0000313" key="5">
    <source>
        <dbReference type="Proteomes" id="UP000095454"/>
    </source>
</evidence>
<dbReference type="Proteomes" id="UP000095454">
    <property type="component" value="Unassembled WGS sequence"/>
</dbReference>
<dbReference type="EMBL" id="CZAQ01000032">
    <property type="protein sequence ID" value="CUP28920.1"/>
    <property type="molecule type" value="Genomic_DNA"/>
</dbReference>
<keyword evidence="1" id="KW-0732">Signal</keyword>
<protein>
    <submittedName>
        <fullName evidence="4">Telomeric repeat-binding factor 2</fullName>
    </submittedName>
</protein>
<feature type="region of interest" description="Disordered" evidence="2">
    <location>
        <begin position="39"/>
        <end position="63"/>
    </location>
</feature>
<dbReference type="InterPro" id="IPR029051">
    <property type="entry name" value="DUF4352"/>
</dbReference>
<reference evidence="4 5" key="1">
    <citation type="submission" date="2015-09" db="EMBL/GenBank/DDBJ databases">
        <authorList>
            <consortium name="Pathogen Informatics"/>
        </authorList>
    </citation>
    <scope>NUCLEOTIDE SEQUENCE [LARGE SCALE GENOMIC DNA]</scope>
    <source>
        <strain evidence="4 5">2789STDY5834902</strain>
    </source>
</reference>
<evidence type="ECO:0000259" key="3">
    <source>
        <dbReference type="Pfam" id="PF11611"/>
    </source>
</evidence>
<proteinExistence type="predicted"/>
<accession>A0A174M4F4</accession>
<name>A0A174M4F4_9ACTN</name>